<protein>
    <submittedName>
        <fullName evidence="3">M24 family metallopeptidase</fullName>
    </submittedName>
</protein>
<dbReference type="Pfam" id="PF01321">
    <property type="entry name" value="Creatinase_N"/>
    <property type="match status" value="1"/>
</dbReference>
<gene>
    <name evidence="3" type="ORF">GOZ90_18840</name>
</gene>
<proteinExistence type="predicted"/>
<dbReference type="PANTHER" id="PTHR46112:SF2">
    <property type="entry name" value="XAA-PRO AMINOPEPTIDASE P-RELATED"/>
    <property type="match status" value="1"/>
</dbReference>
<dbReference type="InterPro" id="IPR036005">
    <property type="entry name" value="Creatinase/aminopeptidase-like"/>
</dbReference>
<reference evidence="3 4" key="1">
    <citation type="submission" date="2019-12" db="EMBL/GenBank/DDBJ databases">
        <title>Whole-genome sequencing of Allorhizobium vitis.</title>
        <authorList>
            <person name="Gan H.M."/>
            <person name="Szegedi E."/>
            <person name="Burr T."/>
            <person name="Savka M.A."/>
        </authorList>
    </citation>
    <scope>NUCLEOTIDE SEQUENCE [LARGE SCALE GENOMIC DNA]</scope>
    <source>
        <strain evidence="3 4">CG516</strain>
    </source>
</reference>
<dbReference type="InterPro" id="IPR050659">
    <property type="entry name" value="Peptidase_M24B"/>
</dbReference>
<evidence type="ECO:0000313" key="4">
    <source>
        <dbReference type="Proteomes" id="UP000477951"/>
    </source>
</evidence>
<dbReference type="Gene3D" id="3.40.350.10">
    <property type="entry name" value="Creatinase/prolidase N-terminal domain"/>
    <property type="match status" value="1"/>
</dbReference>
<dbReference type="Gene3D" id="3.90.230.10">
    <property type="entry name" value="Creatinase/methionine aminopeptidase superfamily"/>
    <property type="match status" value="1"/>
</dbReference>
<dbReference type="InterPro" id="IPR029149">
    <property type="entry name" value="Creatin/AminoP/Spt16_N"/>
</dbReference>
<dbReference type="SUPFAM" id="SSF55920">
    <property type="entry name" value="Creatinase/aminopeptidase"/>
    <property type="match status" value="1"/>
</dbReference>
<dbReference type="AlphaFoldDB" id="A0A6L6VKF3"/>
<organism evidence="3 4">
    <name type="scientific">Agrobacterium vitis</name>
    <name type="common">Rhizobium vitis</name>
    <dbReference type="NCBI Taxonomy" id="373"/>
    <lineage>
        <taxon>Bacteria</taxon>
        <taxon>Pseudomonadati</taxon>
        <taxon>Pseudomonadota</taxon>
        <taxon>Alphaproteobacteria</taxon>
        <taxon>Hyphomicrobiales</taxon>
        <taxon>Rhizobiaceae</taxon>
        <taxon>Rhizobium/Agrobacterium group</taxon>
        <taxon>Agrobacterium</taxon>
    </lineage>
</organism>
<dbReference type="Pfam" id="PF00557">
    <property type="entry name" value="Peptidase_M24"/>
    <property type="match status" value="1"/>
</dbReference>
<dbReference type="InterPro" id="IPR000994">
    <property type="entry name" value="Pept_M24"/>
</dbReference>
<dbReference type="InterPro" id="IPR000587">
    <property type="entry name" value="Creatinase_N"/>
</dbReference>
<dbReference type="EMBL" id="WPHR01000019">
    <property type="protein sequence ID" value="MUZ74749.1"/>
    <property type="molecule type" value="Genomic_DNA"/>
</dbReference>
<dbReference type="CDD" id="cd01066">
    <property type="entry name" value="APP_MetAP"/>
    <property type="match status" value="1"/>
</dbReference>
<comment type="caution">
    <text evidence="3">The sequence shown here is derived from an EMBL/GenBank/DDBJ whole genome shotgun (WGS) entry which is preliminary data.</text>
</comment>
<feature type="domain" description="Creatinase N-terminal" evidence="2">
    <location>
        <begin position="12"/>
        <end position="159"/>
    </location>
</feature>
<dbReference type="RefSeq" id="WP_156615683.1">
    <property type="nucleotide sequence ID" value="NZ_WPHR01000019.1"/>
</dbReference>
<name>A0A6L6VKF3_AGRVI</name>
<dbReference type="Proteomes" id="UP000477951">
    <property type="component" value="Unassembled WGS sequence"/>
</dbReference>
<dbReference type="SUPFAM" id="SSF53092">
    <property type="entry name" value="Creatinase/prolidase N-terminal domain"/>
    <property type="match status" value="1"/>
</dbReference>
<evidence type="ECO:0000313" key="3">
    <source>
        <dbReference type="EMBL" id="MUZ74749.1"/>
    </source>
</evidence>
<feature type="domain" description="Peptidase M24" evidence="1">
    <location>
        <begin position="167"/>
        <end position="370"/>
    </location>
</feature>
<sequence>MPAFTTEEYRARTAGLRRKMAERGMDALIVIEEANLNYLTGYAGYSAYVPQVALVLLDDEDPWLIMRELDIHGAGVEAYLPESRILSYSEKFIGSKTLSAWRPIAEAIRERVKSDRIGLEFSGQMARTLGIKDYAVLSEALRIEKFIDADGLVSSLRAIKSPAELTYMEQAGKIADRAMMEAKELIAVGVRECDVAAAVQHALTSGTADIPGGHGPISMPNMAVGWPANMCHSKWGDGVYRINTQTNFEMGAFRHRYVAAVSRSIFLGEPPARSRHVHQACFDGWHAAFETLRPGVRSTDVEQAFRQAFKPYGVRKESRMGYSIGLDWVDGGPSFIEGDETIIEENMTFHMLIGIWEKTDGYIFSETVHVGRNGARSLSNLSRDMFVN</sequence>
<evidence type="ECO:0000259" key="2">
    <source>
        <dbReference type="Pfam" id="PF01321"/>
    </source>
</evidence>
<dbReference type="PANTHER" id="PTHR46112">
    <property type="entry name" value="AMINOPEPTIDASE"/>
    <property type="match status" value="1"/>
</dbReference>
<accession>A0A6L6VKF3</accession>
<evidence type="ECO:0000259" key="1">
    <source>
        <dbReference type="Pfam" id="PF00557"/>
    </source>
</evidence>